<proteinExistence type="predicted"/>
<dbReference type="AlphaFoldDB" id="A0AAE0YV98"/>
<sequence>MESKKYLIEREVRPEIRRGVILSVGWLIDQSSVWTSKISNPARLPYSVTGRSKSQKTKIYAASYGHVLSQMLSQICSSS</sequence>
<name>A0AAE0YV98_9GAST</name>
<reference evidence="1" key="1">
    <citation type="journal article" date="2023" name="G3 (Bethesda)">
        <title>A reference genome for the long-term kleptoplast-retaining sea slug Elysia crispata morphotype clarki.</title>
        <authorList>
            <person name="Eastman K.E."/>
            <person name="Pendleton A.L."/>
            <person name="Shaikh M.A."/>
            <person name="Suttiyut T."/>
            <person name="Ogas R."/>
            <person name="Tomko P."/>
            <person name="Gavelis G."/>
            <person name="Widhalm J.R."/>
            <person name="Wisecaver J.H."/>
        </authorList>
    </citation>
    <scope>NUCLEOTIDE SEQUENCE</scope>
    <source>
        <strain evidence="1">ECLA1</strain>
    </source>
</reference>
<dbReference type="Proteomes" id="UP001283361">
    <property type="component" value="Unassembled WGS sequence"/>
</dbReference>
<protein>
    <submittedName>
        <fullName evidence="1">Uncharacterized protein</fullName>
    </submittedName>
</protein>
<organism evidence="1 2">
    <name type="scientific">Elysia crispata</name>
    <name type="common">lettuce slug</name>
    <dbReference type="NCBI Taxonomy" id="231223"/>
    <lineage>
        <taxon>Eukaryota</taxon>
        <taxon>Metazoa</taxon>
        <taxon>Spiralia</taxon>
        <taxon>Lophotrochozoa</taxon>
        <taxon>Mollusca</taxon>
        <taxon>Gastropoda</taxon>
        <taxon>Heterobranchia</taxon>
        <taxon>Euthyneura</taxon>
        <taxon>Panpulmonata</taxon>
        <taxon>Sacoglossa</taxon>
        <taxon>Placobranchoidea</taxon>
        <taxon>Plakobranchidae</taxon>
        <taxon>Elysia</taxon>
    </lineage>
</organism>
<dbReference type="EMBL" id="JAWDGP010005352">
    <property type="protein sequence ID" value="KAK3757672.1"/>
    <property type="molecule type" value="Genomic_DNA"/>
</dbReference>
<evidence type="ECO:0000313" key="2">
    <source>
        <dbReference type="Proteomes" id="UP001283361"/>
    </source>
</evidence>
<keyword evidence="2" id="KW-1185">Reference proteome</keyword>
<gene>
    <name evidence="1" type="ORF">RRG08_000181</name>
</gene>
<evidence type="ECO:0000313" key="1">
    <source>
        <dbReference type="EMBL" id="KAK3757672.1"/>
    </source>
</evidence>
<accession>A0AAE0YV98</accession>
<comment type="caution">
    <text evidence="1">The sequence shown here is derived from an EMBL/GenBank/DDBJ whole genome shotgun (WGS) entry which is preliminary data.</text>
</comment>